<dbReference type="RefSeq" id="WP_379479500.1">
    <property type="nucleotide sequence ID" value="NZ_JBHLTL010000001.1"/>
</dbReference>
<keyword evidence="2" id="KW-0418">Kinase</keyword>
<evidence type="ECO:0000313" key="2">
    <source>
        <dbReference type="EMBL" id="MFC0587982.1"/>
    </source>
</evidence>
<accession>A0ABV6PF37</accession>
<comment type="caution">
    <text evidence="2">The sequence shown here is derived from an EMBL/GenBank/DDBJ whole genome shotgun (WGS) entry which is preliminary data.</text>
</comment>
<feature type="domain" description="HPr kinase/phosphorylase C-terminal" evidence="1">
    <location>
        <begin position="9"/>
        <end position="77"/>
    </location>
</feature>
<keyword evidence="2" id="KW-0808">Transferase</keyword>
<evidence type="ECO:0000259" key="1">
    <source>
        <dbReference type="Pfam" id="PF07475"/>
    </source>
</evidence>
<dbReference type="InterPro" id="IPR027417">
    <property type="entry name" value="P-loop_NTPase"/>
</dbReference>
<keyword evidence="3" id="KW-1185">Reference proteome</keyword>
<dbReference type="GO" id="GO:0016301">
    <property type="term" value="F:kinase activity"/>
    <property type="evidence" value="ECO:0007669"/>
    <property type="project" value="UniProtKB-KW"/>
</dbReference>
<protein>
    <submittedName>
        <fullName evidence="2">HPr kinase/phosphorylase</fullName>
    </submittedName>
</protein>
<dbReference type="Proteomes" id="UP001589943">
    <property type="component" value="Unassembled WGS sequence"/>
</dbReference>
<proteinExistence type="predicted"/>
<name>A0ABV6PF37_9SPHN</name>
<gene>
    <name evidence="2" type="ORF">ACFFF7_00990</name>
</gene>
<evidence type="ECO:0000313" key="3">
    <source>
        <dbReference type="Proteomes" id="UP001589943"/>
    </source>
</evidence>
<organism evidence="2 3">
    <name type="scientific">Novosphingobium aquiterrae</name>
    <dbReference type="NCBI Taxonomy" id="624388"/>
    <lineage>
        <taxon>Bacteria</taxon>
        <taxon>Pseudomonadati</taxon>
        <taxon>Pseudomonadota</taxon>
        <taxon>Alphaproteobacteria</taxon>
        <taxon>Sphingomonadales</taxon>
        <taxon>Sphingomonadaceae</taxon>
        <taxon>Novosphingobium</taxon>
    </lineage>
</organism>
<dbReference type="EMBL" id="JBHLTL010000001">
    <property type="protein sequence ID" value="MFC0587982.1"/>
    <property type="molecule type" value="Genomic_DNA"/>
</dbReference>
<dbReference type="Pfam" id="PF07475">
    <property type="entry name" value="Hpr_kinase_C"/>
    <property type="match status" value="1"/>
</dbReference>
<dbReference type="CDD" id="cd01918">
    <property type="entry name" value="HprK_C"/>
    <property type="match status" value="1"/>
</dbReference>
<dbReference type="SUPFAM" id="SSF53795">
    <property type="entry name" value="PEP carboxykinase-like"/>
    <property type="match status" value="1"/>
</dbReference>
<sequence length="140" mass="14534">MSLLVNVSAVAIGGRGVLIEGPPGSGKSSLALALIDRGAKLIGDDGLTLARSGERLVASAPPNVEGLLEVRNVGLLSYPVAQAAPLCLILRLDPEAPRFVDAAEWVAIEGVTLPLIRLWPDSPALPLRAEAALRCWGLDA</sequence>
<dbReference type="InterPro" id="IPR011104">
    <property type="entry name" value="Hpr_kin/Pase_C"/>
</dbReference>
<dbReference type="Gene3D" id="3.40.50.300">
    <property type="entry name" value="P-loop containing nucleotide triphosphate hydrolases"/>
    <property type="match status" value="1"/>
</dbReference>
<reference evidence="2 3" key="1">
    <citation type="submission" date="2024-09" db="EMBL/GenBank/DDBJ databases">
        <authorList>
            <person name="Sun Q."/>
            <person name="Mori K."/>
        </authorList>
    </citation>
    <scope>NUCLEOTIDE SEQUENCE [LARGE SCALE GENOMIC DNA]</scope>
    <source>
        <strain evidence="2 3">NCAIM B.02537</strain>
    </source>
</reference>